<dbReference type="Pfam" id="PF13411">
    <property type="entry name" value="MerR_1"/>
    <property type="match status" value="1"/>
</dbReference>
<evidence type="ECO:0000313" key="3">
    <source>
        <dbReference type="EMBL" id="MBB3045982.1"/>
    </source>
</evidence>
<dbReference type="InterPro" id="IPR047057">
    <property type="entry name" value="MerR_fam"/>
</dbReference>
<name>A0A7W4W207_9GAMM</name>
<dbReference type="PANTHER" id="PTHR30204">
    <property type="entry name" value="REDOX-CYCLING DRUG-SENSING TRANSCRIPTIONAL ACTIVATOR SOXR"/>
    <property type="match status" value="1"/>
</dbReference>
<organism evidence="3 4">
    <name type="scientific">Litorivivens lipolytica</name>
    <dbReference type="NCBI Taxonomy" id="1524264"/>
    <lineage>
        <taxon>Bacteria</taxon>
        <taxon>Pseudomonadati</taxon>
        <taxon>Pseudomonadota</taxon>
        <taxon>Gammaproteobacteria</taxon>
        <taxon>Litorivivens</taxon>
    </lineage>
</organism>
<gene>
    <name evidence="3" type="ORF">FHR99_000218</name>
</gene>
<keyword evidence="1 3" id="KW-0238">DNA-binding</keyword>
<protein>
    <submittedName>
        <fullName evidence="3">DNA-binding transcriptional MerR regulator</fullName>
    </submittedName>
</protein>
<reference evidence="3 4" key="1">
    <citation type="submission" date="2020-08" db="EMBL/GenBank/DDBJ databases">
        <title>Genomic Encyclopedia of Type Strains, Phase III (KMG-III): the genomes of soil and plant-associated and newly described type strains.</title>
        <authorList>
            <person name="Whitman W."/>
        </authorList>
    </citation>
    <scope>NUCLEOTIDE SEQUENCE [LARGE SCALE GENOMIC DNA]</scope>
    <source>
        <strain evidence="3 4">CECT 8654</strain>
    </source>
</reference>
<dbReference type="PRINTS" id="PR00040">
    <property type="entry name" value="HTHMERR"/>
</dbReference>
<dbReference type="EMBL" id="JACHWY010000001">
    <property type="protein sequence ID" value="MBB3045982.1"/>
    <property type="molecule type" value="Genomic_DNA"/>
</dbReference>
<dbReference type="AlphaFoldDB" id="A0A7W4W207"/>
<dbReference type="GO" id="GO:0003700">
    <property type="term" value="F:DNA-binding transcription factor activity"/>
    <property type="evidence" value="ECO:0007669"/>
    <property type="project" value="InterPro"/>
</dbReference>
<evidence type="ECO:0000259" key="2">
    <source>
        <dbReference type="PROSITE" id="PS50937"/>
    </source>
</evidence>
<dbReference type="SUPFAM" id="SSF46955">
    <property type="entry name" value="Putative DNA-binding domain"/>
    <property type="match status" value="1"/>
</dbReference>
<comment type="caution">
    <text evidence="3">The sequence shown here is derived from an EMBL/GenBank/DDBJ whole genome shotgun (WGS) entry which is preliminary data.</text>
</comment>
<dbReference type="GO" id="GO:0003677">
    <property type="term" value="F:DNA binding"/>
    <property type="evidence" value="ECO:0007669"/>
    <property type="project" value="UniProtKB-KW"/>
</dbReference>
<accession>A0A7W4W207</accession>
<dbReference type="Gene3D" id="1.10.1660.10">
    <property type="match status" value="1"/>
</dbReference>
<evidence type="ECO:0000313" key="4">
    <source>
        <dbReference type="Proteomes" id="UP000537130"/>
    </source>
</evidence>
<sequence length="279" mass="31047">MKFPEETIQNMAQYRQQNDAVDEAVSLEEKHEYTVEELALAANTSVRNIRAYQDKGLLPPPALRGRKGIYNNQHLSRLRVIANLLDRGYTLASILDLISGLEQGIGLPEILGMESAINSPWAKEAAEVIPMTQMVKMFGTQLTPANIRLAGELGIAKVQGTQVRVSSMSTLKVAADLCAMGIPMGDQLEILRMSRDNVEKVAKEFVRLISDNVLKPYQQQSLPPKEEFPKIIDLIWRMRPMAEIVVKAELGRAMEMAASNILADQLEGIMKTLESSRDT</sequence>
<dbReference type="PROSITE" id="PS50937">
    <property type="entry name" value="HTH_MERR_2"/>
    <property type="match status" value="1"/>
</dbReference>
<dbReference type="SMART" id="SM00422">
    <property type="entry name" value="HTH_MERR"/>
    <property type="match status" value="1"/>
</dbReference>
<proteinExistence type="predicted"/>
<dbReference type="Proteomes" id="UP000537130">
    <property type="component" value="Unassembled WGS sequence"/>
</dbReference>
<feature type="domain" description="HTH merR-type" evidence="2">
    <location>
        <begin position="32"/>
        <end position="100"/>
    </location>
</feature>
<keyword evidence="4" id="KW-1185">Reference proteome</keyword>
<dbReference type="InterPro" id="IPR000551">
    <property type="entry name" value="MerR-type_HTH_dom"/>
</dbReference>
<evidence type="ECO:0000256" key="1">
    <source>
        <dbReference type="ARBA" id="ARBA00023125"/>
    </source>
</evidence>
<dbReference type="PANTHER" id="PTHR30204:SF93">
    <property type="entry name" value="HTH MERR-TYPE DOMAIN-CONTAINING PROTEIN"/>
    <property type="match status" value="1"/>
</dbReference>
<dbReference type="InterPro" id="IPR009061">
    <property type="entry name" value="DNA-bd_dom_put_sf"/>
</dbReference>
<dbReference type="RefSeq" id="WP_183408699.1">
    <property type="nucleotide sequence ID" value="NZ_JACHWY010000001.1"/>
</dbReference>